<dbReference type="Pfam" id="PF12906">
    <property type="entry name" value="RINGv"/>
    <property type="match status" value="1"/>
</dbReference>
<dbReference type="Proteomes" id="UP000236161">
    <property type="component" value="Unassembled WGS sequence"/>
</dbReference>
<keyword evidence="5" id="KW-0812">Transmembrane</keyword>
<dbReference type="OrthoDB" id="1900797at2759"/>
<evidence type="ECO:0000256" key="2">
    <source>
        <dbReference type="ARBA" id="ARBA00022771"/>
    </source>
</evidence>
<keyword evidence="1" id="KW-0479">Metal-binding</keyword>
<keyword evidence="5" id="KW-1133">Transmembrane helix</keyword>
<sequence>MALEEKEKPGWGGVSDHILIPPTNSKSANGSKRSSISIEKDPSNLLCRVCHCDESDLRGDAALGFLDIEPPPTAISDISKDNESAEKDEANVGNKSGFVEFISPDGDVFVCKADVESCSRYRQDTLIDLGCSCKNDLGIAHYACALKWFISQGSTVCEICGTIAKNVKHADFKKILATLKEYESLREKTTTHVLVGIHTSVDPDALAAIRRQRLCDVSLWFNPSSTSIAIPQEVGVDQPSIVHTENTVTVDSPTIKWAVEGTGILVATGLLTVTLAWLIAPHVGKKIARNGLHILLGGIIALTVVIFLRFVILSRIRYGPARYWAILFVFWFLVFGIWASRTHSAHST</sequence>
<evidence type="ECO:0000259" key="6">
    <source>
        <dbReference type="PROSITE" id="PS51292"/>
    </source>
</evidence>
<feature type="transmembrane region" description="Helical" evidence="5">
    <location>
        <begin position="292"/>
        <end position="311"/>
    </location>
</feature>
<evidence type="ECO:0000256" key="5">
    <source>
        <dbReference type="SAM" id="Phobius"/>
    </source>
</evidence>
<dbReference type="PANTHER" id="PTHR46214:SF12">
    <property type="entry name" value="RING_FYVE_PHD ZINC FINGER SUPERFAMILY PROTEIN"/>
    <property type="match status" value="1"/>
</dbReference>
<evidence type="ECO:0000313" key="7">
    <source>
        <dbReference type="EMBL" id="PKA58371.1"/>
    </source>
</evidence>
<dbReference type="PROSITE" id="PS51292">
    <property type="entry name" value="ZF_RING_CH"/>
    <property type="match status" value="1"/>
</dbReference>
<dbReference type="SUPFAM" id="SSF57850">
    <property type="entry name" value="RING/U-box"/>
    <property type="match status" value="1"/>
</dbReference>
<name>A0A2I0AS42_9ASPA</name>
<feature type="domain" description="RING-CH-type" evidence="6">
    <location>
        <begin position="103"/>
        <end position="167"/>
    </location>
</feature>
<protein>
    <recommendedName>
        <fullName evidence="6">RING-CH-type domain-containing protein</fullName>
    </recommendedName>
</protein>
<evidence type="ECO:0000313" key="8">
    <source>
        <dbReference type="Proteomes" id="UP000236161"/>
    </source>
</evidence>
<feature type="compositionally biased region" description="Polar residues" evidence="4">
    <location>
        <begin position="22"/>
        <end position="37"/>
    </location>
</feature>
<dbReference type="Gene3D" id="3.30.40.10">
    <property type="entry name" value="Zinc/RING finger domain, C3HC4 (zinc finger)"/>
    <property type="match status" value="1"/>
</dbReference>
<gene>
    <name evidence="7" type="ORF">AXF42_Ash013877</name>
</gene>
<feature type="transmembrane region" description="Helical" evidence="5">
    <location>
        <begin position="323"/>
        <end position="340"/>
    </location>
</feature>
<dbReference type="InterPro" id="IPR011016">
    <property type="entry name" value="Znf_RING-CH"/>
</dbReference>
<evidence type="ECO:0000256" key="3">
    <source>
        <dbReference type="ARBA" id="ARBA00022833"/>
    </source>
</evidence>
<keyword evidence="8" id="KW-1185">Reference proteome</keyword>
<evidence type="ECO:0000256" key="1">
    <source>
        <dbReference type="ARBA" id="ARBA00022723"/>
    </source>
</evidence>
<dbReference type="InterPro" id="IPR013083">
    <property type="entry name" value="Znf_RING/FYVE/PHD"/>
</dbReference>
<dbReference type="SMART" id="SM00744">
    <property type="entry name" value="RINGv"/>
    <property type="match status" value="1"/>
</dbReference>
<accession>A0A2I0AS42</accession>
<keyword evidence="2" id="KW-0863">Zinc-finger</keyword>
<reference evidence="7 8" key="1">
    <citation type="journal article" date="2017" name="Nature">
        <title>The Apostasia genome and the evolution of orchids.</title>
        <authorList>
            <person name="Zhang G.Q."/>
            <person name="Liu K.W."/>
            <person name="Li Z."/>
            <person name="Lohaus R."/>
            <person name="Hsiao Y.Y."/>
            <person name="Niu S.C."/>
            <person name="Wang J.Y."/>
            <person name="Lin Y.C."/>
            <person name="Xu Q."/>
            <person name="Chen L.J."/>
            <person name="Yoshida K."/>
            <person name="Fujiwara S."/>
            <person name="Wang Z.W."/>
            <person name="Zhang Y.Q."/>
            <person name="Mitsuda N."/>
            <person name="Wang M."/>
            <person name="Liu G.H."/>
            <person name="Pecoraro L."/>
            <person name="Huang H.X."/>
            <person name="Xiao X.J."/>
            <person name="Lin M."/>
            <person name="Wu X.Y."/>
            <person name="Wu W.L."/>
            <person name="Chen Y.Y."/>
            <person name="Chang S.B."/>
            <person name="Sakamoto S."/>
            <person name="Ohme-Takagi M."/>
            <person name="Yagi M."/>
            <person name="Zeng S.J."/>
            <person name="Shen C.Y."/>
            <person name="Yeh C.M."/>
            <person name="Luo Y.B."/>
            <person name="Tsai W.C."/>
            <person name="Van de Peer Y."/>
            <person name="Liu Z.J."/>
        </authorList>
    </citation>
    <scope>NUCLEOTIDE SEQUENCE [LARGE SCALE GENOMIC DNA]</scope>
    <source>
        <strain evidence="8">cv. Shenzhen</strain>
        <tissue evidence="7">Stem</tissue>
    </source>
</reference>
<feature type="region of interest" description="Disordered" evidence="4">
    <location>
        <begin position="1"/>
        <end position="37"/>
    </location>
</feature>
<dbReference type="GO" id="GO:0008270">
    <property type="term" value="F:zinc ion binding"/>
    <property type="evidence" value="ECO:0007669"/>
    <property type="project" value="UniProtKB-KW"/>
</dbReference>
<keyword evidence="5" id="KW-0472">Membrane</keyword>
<keyword evidence="3" id="KW-0862">Zinc</keyword>
<organism evidence="7 8">
    <name type="scientific">Apostasia shenzhenica</name>
    <dbReference type="NCBI Taxonomy" id="1088818"/>
    <lineage>
        <taxon>Eukaryota</taxon>
        <taxon>Viridiplantae</taxon>
        <taxon>Streptophyta</taxon>
        <taxon>Embryophyta</taxon>
        <taxon>Tracheophyta</taxon>
        <taxon>Spermatophyta</taxon>
        <taxon>Magnoliopsida</taxon>
        <taxon>Liliopsida</taxon>
        <taxon>Asparagales</taxon>
        <taxon>Orchidaceae</taxon>
        <taxon>Apostasioideae</taxon>
        <taxon>Apostasia</taxon>
    </lineage>
</organism>
<dbReference type="STRING" id="1088818.A0A2I0AS42"/>
<feature type="transmembrane region" description="Helical" evidence="5">
    <location>
        <begin position="257"/>
        <end position="280"/>
    </location>
</feature>
<proteinExistence type="predicted"/>
<evidence type="ECO:0000256" key="4">
    <source>
        <dbReference type="SAM" id="MobiDB-lite"/>
    </source>
</evidence>
<dbReference type="AlphaFoldDB" id="A0A2I0AS42"/>
<dbReference type="EMBL" id="KZ451953">
    <property type="protein sequence ID" value="PKA58371.1"/>
    <property type="molecule type" value="Genomic_DNA"/>
</dbReference>
<dbReference type="PANTHER" id="PTHR46214">
    <property type="entry name" value="ZINC FINGER, RING-CH-TYPE"/>
    <property type="match status" value="1"/>
</dbReference>